<feature type="region of interest" description="Disordered" evidence="1">
    <location>
        <begin position="1"/>
        <end position="21"/>
    </location>
</feature>
<dbReference type="EMBL" id="JAPFFM010000019">
    <property type="protein sequence ID" value="KAJ6687876.1"/>
    <property type="molecule type" value="Genomic_DNA"/>
</dbReference>
<evidence type="ECO:0000256" key="1">
    <source>
        <dbReference type="SAM" id="MobiDB-lite"/>
    </source>
</evidence>
<comment type="caution">
    <text evidence="2">The sequence shown here is derived from an EMBL/GenBank/DDBJ whole genome shotgun (WGS) entry which is preliminary data.</text>
</comment>
<evidence type="ECO:0000313" key="2">
    <source>
        <dbReference type="EMBL" id="KAJ6687876.1"/>
    </source>
</evidence>
<sequence>MESDEFGSNANGPSGEEDVVNAKLDYRGGRIREFNHKVGGGKESRAHANVRRKTGGATSDERWLRNSTGSSNSDLEHLHYRHVR</sequence>
<organism evidence="2 3">
    <name type="scientific">Salix koriyanagi</name>
    <dbReference type="NCBI Taxonomy" id="2511006"/>
    <lineage>
        <taxon>Eukaryota</taxon>
        <taxon>Viridiplantae</taxon>
        <taxon>Streptophyta</taxon>
        <taxon>Embryophyta</taxon>
        <taxon>Tracheophyta</taxon>
        <taxon>Spermatophyta</taxon>
        <taxon>Magnoliopsida</taxon>
        <taxon>eudicotyledons</taxon>
        <taxon>Gunneridae</taxon>
        <taxon>Pentapetalae</taxon>
        <taxon>rosids</taxon>
        <taxon>fabids</taxon>
        <taxon>Malpighiales</taxon>
        <taxon>Salicaceae</taxon>
        <taxon>Saliceae</taxon>
        <taxon>Salix</taxon>
    </lineage>
</organism>
<feature type="region of interest" description="Disordered" evidence="1">
    <location>
        <begin position="35"/>
        <end position="84"/>
    </location>
</feature>
<evidence type="ECO:0000313" key="3">
    <source>
        <dbReference type="Proteomes" id="UP001151752"/>
    </source>
</evidence>
<proteinExistence type="predicted"/>
<name>A0A9Q0PGW6_9ROSI</name>
<gene>
    <name evidence="2" type="ORF">OIU74_016557</name>
</gene>
<keyword evidence="3" id="KW-1185">Reference proteome</keyword>
<dbReference type="Proteomes" id="UP001151752">
    <property type="component" value="Chromosome 15W"/>
</dbReference>
<dbReference type="AlphaFoldDB" id="A0A9Q0PGW6"/>
<reference evidence="2" key="1">
    <citation type="submission" date="2022-11" db="EMBL/GenBank/DDBJ databases">
        <authorList>
            <person name="Hyden B.L."/>
            <person name="Feng K."/>
            <person name="Yates T."/>
            <person name="Jawdy S."/>
            <person name="Smart L.B."/>
            <person name="Muchero W."/>
        </authorList>
    </citation>
    <scope>NUCLEOTIDE SEQUENCE</scope>
    <source>
        <tissue evidence="2">Shoot tip</tissue>
    </source>
</reference>
<reference evidence="2" key="2">
    <citation type="journal article" date="2023" name="Int. J. Mol. Sci.">
        <title>De Novo Assembly and Annotation of 11 Diverse Shrub Willow (Salix) Genomes Reveals Novel Gene Organization in Sex-Linked Regions.</title>
        <authorList>
            <person name="Hyden B."/>
            <person name="Feng K."/>
            <person name="Yates T.B."/>
            <person name="Jawdy S."/>
            <person name="Cereghino C."/>
            <person name="Smart L.B."/>
            <person name="Muchero W."/>
        </authorList>
    </citation>
    <scope>NUCLEOTIDE SEQUENCE</scope>
    <source>
        <tissue evidence="2">Shoot tip</tissue>
    </source>
</reference>
<accession>A0A9Q0PGW6</accession>
<protein>
    <submittedName>
        <fullName evidence="2">Uncharacterized protein</fullName>
    </submittedName>
</protein>
<feature type="compositionally biased region" description="Polar residues" evidence="1">
    <location>
        <begin position="1"/>
        <end position="12"/>
    </location>
</feature>
<feature type="compositionally biased region" description="Basic and acidic residues" evidence="1">
    <location>
        <begin position="35"/>
        <end position="46"/>
    </location>
</feature>